<feature type="chain" id="PRO_5032886043" description="YfkD-like protein" evidence="1">
    <location>
        <begin position="24"/>
        <end position="268"/>
    </location>
</feature>
<keyword evidence="3" id="KW-1185">Reference proteome</keyword>
<dbReference type="AlphaFoldDB" id="A0A840QTP6"/>
<reference evidence="2 3" key="1">
    <citation type="submission" date="2020-08" db="EMBL/GenBank/DDBJ databases">
        <title>Genomic Encyclopedia of Type Strains, Phase IV (KMG-IV): sequencing the most valuable type-strain genomes for metagenomic binning, comparative biology and taxonomic classification.</title>
        <authorList>
            <person name="Goeker M."/>
        </authorList>
    </citation>
    <scope>NUCLEOTIDE SEQUENCE [LARGE SCALE GENOMIC DNA]</scope>
    <source>
        <strain evidence="2 3">DSM 24696</strain>
    </source>
</reference>
<protein>
    <recommendedName>
        <fullName evidence="4">YfkD-like protein</fullName>
    </recommendedName>
</protein>
<gene>
    <name evidence="2" type="ORF">HNQ41_002878</name>
</gene>
<dbReference type="Proteomes" id="UP000551878">
    <property type="component" value="Unassembled WGS sequence"/>
</dbReference>
<dbReference type="InterPro" id="IPR025548">
    <property type="entry name" value="YfkD"/>
</dbReference>
<sequence>MNIKRWIWVLILLIFIAPLSVNAEENEEGESSNYEIPDSAVDISKANTYPNPTENLPRLEPGELATELLETTDVEIENPELIKMFNESSIRGSKLAVGYNASVYLGEWPLTYQSDETTINWDYKKVNTNFVDNRGKNEPKHLSYQQEQQKKVSGGLTSDIQNADTVKKMMRLDAEEKTKLPLSFSTVIGNRTKEERSYNVPAKNVGYLYAYVPAVNEKGTVTFGEVYLRMKGDESWIEVKNVTEQGTSAWIPLRDYLNFSFYSGKEPK</sequence>
<accession>A0A840QTP6</accession>
<proteinExistence type="predicted"/>
<dbReference type="EMBL" id="JACHHB010000015">
    <property type="protein sequence ID" value="MBB5174661.1"/>
    <property type="molecule type" value="Genomic_DNA"/>
</dbReference>
<comment type="caution">
    <text evidence="2">The sequence shown here is derived from an EMBL/GenBank/DDBJ whole genome shotgun (WGS) entry which is preliminary data.</text>
</comment>
<evidence type="ECO:0000313" key="3">
    <source>
        <dbReference type="Proteomes" id="UP000551878"/>
    </source>
</evidence>
<evidence type="ECO:0008006" key="4">
    <source>
        <dbReference type="Google" id="ProtNLM"/>
    </source>
</evidence>
<name>A0A840QTP6_9BACI</name>
<evidence type="ECO:0000256" key="1">
    <source>
        <dbReference type="SAM" id="SignalP"/>
    </source>
</evidence>
<evidence type="ECO:0000313" key="2">
    <source>
        <dbReference type="EMBL" id="MBB5174661.1"/>
    </source>
</evidence>
<dbReference type="Pfam" id="PF14167">
    <property type="entry name" value="YfkD"/>
    <property type="match status" value="1"/>
</dbReference>
<feature type="signal peptide" evidence="1">
    <location>
        <begin position="1"/>
        <end position="23"/>
    </location>
</feature>
<keyword evidence="1" id="KW-0732">Signal</keyword>
<organism evidence="2 3">
    <name type="scientific">Texcoconibacillus texcoconensis</name>
    <dbReference type="NCBI Taxonomy" id="1095777"/>
    <lineage>
        <taxon>Bacteria</taxon>
        <taxon>Bacillati</taxon>
        <taxon>Bacillota</taxon>
        <taxon>Bacilli</taxon>
        <taxon>Bacillales</taxon>
        <taxon>Bacillaceae</taxon>
        <taxon>Texcoconibacillus</taxon>
    </lineage>
</organism>